<reference evidence="6 7" key="1">
    <citation type="submission" date="2020-01" db="EMBL/GenBank/DDBJ databases">
        <title>Genomes of bacteria type strains.</title>
        <authorList>
            <person name="Chen J."/>
            <person name="Zhu S."/>
            <person name="Chen J."/>
        </authorList>
    </citation>
    <scope>NUCLEOTIDE SEQUENCE [LARGE SCALE GENOMIC DNA]</scope>
    <source>
        <strain evidence="6 7">KCTC 52919</strain>
    </source>
</reference>
<protein>
    <submittedName>
        <fullName evidence="6">TetR family transcriptional regulator</fullName>
    </submittedName>
</protein>
<comment type="caution">
    <text evidence="6">The sequence shown here is derived from an EMBL/GenBank/DDBJ whole genome shotgun (WGS) entry which is preliminary data.</text>
</comment>
<sequence length="231" mass="25197">MDACSAIRYENDHSLSLHGQASMNSSLPVDSYASAATLPTAHDQRRMHVLAAARTCFARSGFHGASMQQICAEAQMSPGALYRYYPSKEAIIEAIAEEERIDAAACVAALHGEGSLVDRITAVGMEYLRQTLDPDTGGLMVEIWSESIRNTALGQRFHEIEAEVRRAFHAALLRAQEDGEIDPGIDIDVVLTVLFAIGDGLVMRLQIEDDADIETIEPYLRRVIKGLLGAP</sequence>
<evidence type="ECO:0000313" key="6">
    <source>
        <dbReference type="EMBL" id="NDV87888.1"/>
    </source>
</evidence>
<keyword evidence="2 4" id="KW-0238">DNA-binding</keyword>
<keyword evidence="7" id="KW-1185">Reference proteome</keyword>
<dbReference type="InterPro" id="IPR009057">
    <property type="entry name" value="Homeodomain-like_sf"/>
</dbReference>
<dbReference type="InterPro" id="IPR050109">
    <property type="entry name" value="HTH-type_TetR-like_transc_reg"/>
</dbReference>
<dbReference type="GO" id="GO:0000976">
    <property type="term" value="F:transcription cis-regulatory region binding"/>
    <property type="evidence" value="ECO:0007669"/>
    <property type="project" value="TreeGrafter"/>
</dbReference>
<dbReference type="SUPFAM" id="SSF46689">
    <property type="entry name" value="Homeodomain-like"/>
    <property type="match status" value="1"/>
</dbReference>
<accession>A0A6L9MJV5</accession>
<dbReference type="GO" id="GO:0003700">
    <property type="term" value="F:DNA-binding transcription factor activity"/>
    <property type="evidence" value="ECO:0007669"/>
    <property type="project" value="TreeGrafter"/>
</dbReference>
<evidence type="ECO:0000256" key="2">
    <source>
        <dbReference type="ARBA" id="ARBA00023125"/>
    </source>
</evidence>
<keyword evidence="1" id="KW-0805">Transcription regulation</keyword>
<dbReference type="InterPro" id="IPR011075">
    <property type="entry name" value="TetR_C"/>
</dbReference>
<dbReference type="Gene3D" id="1.10.10.60">
    <property type="entry name" value="Homeodomain-like"/>
    <property type="match status" value="1"/>
</dbReference>
<dbReference type="InterPro" id="IPR036271">
    <property type="entry name" value="Tet_transcr_reg_TetR-rel_C_sf"/>
</dbReference>
<evidence type="ECO:0000256" key="3">
    <source>
        <dbReference type="ARBA" id="ARBA00023163"/>
    </source>
</evidence>
<dbReference type="AlphaFoldDB" id="A0A6L9MJV5"/>
<proteinExistence type="predicted"/>
<gene>
    <name evidence="6" type="ORF">GTW51_14370</name>
</gene>
<keyword evidence="3" id="KW-0804">Transcription</keyword>
<evidence type="ECO:0000313" key="7">
    <source>
        <dbReference type="Proteomes" id="UP000476332"/>
    </source>
</evidence>
<evidence type="ECO:0000256" key="1">
    <source>
        <dbReference type="ARBA" id="ARBA00023015"/>
    </source>
</evidence>
<evidence type="ECO:0000259" key="5">
    <source>
        <dbReference type="PROSITE" id="PS50977"/>
    </source>
</evidence>
<dbReference type="PANTHER" id="PTHR30055:SF226">
    <property type="entry name" value="HTH-TYPE TRANSCRIPTIONAL REGULATOR PKSA"/>
    <property type="match status" value="1"/>
</dbReference>
<dbReference type="EMBL" id="JAAAMJ010000011">
    <property type="protein sequence ID" value="NDV87888.1"/>
    <property type="molecule type" value="Genomic_DNA"/>
</dbReference>
<dbReference type="PROSITE" id="PS50977">
    <property type="entry name" value="HTH_TETR_2"/>
    <property type="match status" value="1"/>
</dbReference>
<dbReference type="PANTHER" id="PTHR30055">
    <property type="entry name" value="HTH-TYPE TRANSCRIPTIONAL REGULATOR RUTR"/>
    <property type="match status" value="1"/>
</dbReference>
<organism evidence="6 7">
    <name type="scientific">Aurantimonas aggregata</name>
    <dbReference type="NCBI Taxonomy" id="2047720"/>
    <lineage>
        <taxon>Bacteria</taxon>
        <taxon>Pseudomonadati</taxon>
        <taxon>Pseudomonadota</taxon>
        <taxon>Alphaproteobacteria</taxon>
        <taxon>Hyphomicrobiales</taxon>
        <taxon>Aurantimonadaceae</taxon>
        <taxon>Aurantimonas</taxon>
    </lineage>
</organism>
<dbReference type="Gene3D" id="1.10.357.10">
    <property type="entry name" value="Tetracycline Repressor, domain 2"/>
    <property type="match status" value="1"/>
</dbReference>
<feature type="domain" description="HTH tetR-type" evidence="5">
    <location>
        <begin position="43"/>
        <end position="103"/>
    </location>
</feature>
<evidence type="ECO:0000256" key="4">
    <source>
        <dbReference type="PROSITE-ProRule" id="PRU00335"/>
    </source>
</evidence>
<name>A0A6L9MJV5_9HYPH</name>
<dbReference type="InterPro" id="IPR001647">
    <property type="entry name" value="HTH_TetR"/>
</dbReference>
<dbReference type="Proteomes" id="UP000476332">
    <property type="component" value="Unassembled WGS sequence"/>
</dbReference>
<feature type="DNA-binding region" description="H-T-H motif" evidence="4">
    <location>
        <begin position="66"/>
        <end position="85"/>
    </location>
</feature>
<dbReference type="SUPFAM" id="SSF48498">
    <property type="entry name" value="Tetracyclin repressor-like, C-terminal domain"/>
    <property type="match status" value="1"/>
</dbReference>
<dbReference type="Pfam" id="PF00440">
    <property type="entry name" value="TetR_N"/>
    <property type="match status" value="1"/>
</dbReference>
<dbReference type="PRINTS" id="PR00455">
    <property type="entry name" value="HTHTETR"/>
</dbReference>
<dbReference type="Pfam" id="PF16859">
    <property type="entry name" value="TetR_C_11"/>
    <property type="match status" value="1"/>
</dbReference>